<accession>A0ABQ6IUD5</accession>
<dbReference type="InterPro" id="IPR015424">
    <property type="entry name" value="PyrdxlP-dep_Trfase"/>
</dbReference>
<comment type="caution">
    <text evidence="5">The sequence shown here is derived from an EMBL/GenBank/DDBJ whole genome shotgun (WGS) entry which is preliminary data.</text>
</comment>
<dbReference type="Pfam" id="PF01212">
    <property type="entry name" value="Beta_elim_lyase"/>
    <property type="match status" value="1"/>
</dbReference>
<dbReference type="EMBL" id="BSUO01000001">
    <property type="protein sequence ID" value="GMA40903.1"/>
    <property type="molecule type" value="Genomic_DNA"/>
</dbReference>
<organism evidence="5 6">
    <name type="scientific">Mobilicoccus caccae</name>
    <dbReference type="NCBI Taxonomy" id="1859295"/>
    <lineage>
        <taxon>Bacteria</taxon>
        <taxon>Bacillati</taxon>
        <taxon>Actinomycetota</taxon>
        <taxon>Actinomycetes</taxon>
        <taxon>Micrococcales</taxon>
        <taxon>Dermatophilaceae</taxon>
        <taxon>Mobilicoccus</taxon>
    </lineage>
</organism>
<evidence type="ECO:0000256" key="3">
    <source>
        <dbReference type="ARBA" id="ARBA00022898"/>
    </source>
</evidence>
<evidence type="ECO:0000313" key="5">
    <source>
        <dbReference type="EMBL" id="GMA40903.1"/>
    </source>
</evidence>
<proteinExistence type="inferred from homology"/>
<dbReference type="Proteomes" id="UP001157126">
    <property type="component" value="Unassembled WGS sequence"/>
</dbReference>
<evidence type="ECO:0000259" key="4">
    <source>
        <dbReference type="Pfam" id="PF01212"/>
    </source>
</evidence>
<dbReference type="InterPro" id="IPR015422">
    <property type="entry name" value="PyrdxlP-dep_Trfase_small"/>
</dbReference>
<gene>
    <name evidence="5" type="ORF">GCM10025883_29480</name>
</gene>
<evidence type="ECO:0000256" key="2">
    <source>
        <dbReference type="ARBA" id="ARBA00006966"/>
    </source>
</evidence>
<comment type="cofactor">
    <cofactor evidence="1">
        <name>pyridoxal 5'-phosphate</name>
        <dbReference type="ChEBI" id="CHEBI:597326"/>
    </cofactor>
</comment>
<comment type="similarity">
    <text evidence="2">Belongs to the threonine aldolase family.</text>
</comment>
<evidence type="ECO:0000313" key="6">
    <source>
        <dbReference type="Proteomes" id="UP001157126"/>
    </source>
</evidence>
<protein>
    <submittedName>
        <fullName evidence="5">Threonine aldolase</fullName>
    </submittedName>
</protein>
<dbReference type="Gene3D" id="3.90.1150.10">
    <property type="entry name" value="Aspartate Aminotransferase, domain 1"/>
    <property type="match status" value="1"/>
</dbReference>
<dbReference type="SUPFAM" id="SSF53383">
    <property type="entry name" value="PLP-dependent transferases"/>
    <property type="match status" value="1"/>
</dbReference>
<dbReference type="PANTHER" id="PTHR48097">
    <property type="entry name" value="L-THREONINE ALDOLASE-RELATED"/>
    <property type="match status" value="1"/>
</dbReference>
<dbReference type="InterPro" id="IPR001597">
    <property type="entry name" value="ArAA_b-elim_lyase/Thr_aldolase"/>
</dbReference>
<keyword evidence="3" id="KW-0663">Pyridoxal phosphate</keyword>
<dbReference type="Gene3D" id="3.40.640.10">
    <property type="entry name" value="Type I PLP-dependent aspartate aminotransferase-like (Major domain)"/>
    <property type="match status" value="1"/>
</dbReference>
<dbReference type="InterPro" id="IPR015421">
    <property type="entry name" value="PyrdxlP-dep_Trfase_major"/>
</dbReference>
<name>A0ABQ6IUD5_9MICO</name>
<reference evidence="6" key="1">
    <citation type="journal article" date="2019" name="Int. J. Syst. Evol. Microbiol.">
        <title>The Global Catalogue of Microorganisms (GCM) 10K type strain sequencing project: providing services to taxonomists for standard genome sequencing and annotation.</title>
        <authorList>
            <consortium name="The Broad Institute Genomics Platform"/>
            <consortium name="The Broad Institute Genome Sequencing Center for Infectious Disease"/>
            <person name="Wu L."/>
            <person name="Ma J."/>
        </authorList>
    </citation>
    <scope>NUCLEOTIDE SEQUENCE [LARGE SCALE GENOMIC DNA]</scope>
    <source>
        <strain evidence="6">NBRC 113072</strain>
    </source>
</reference>
<evidence type="ECO:0000256" key="1">
    <source>
        <dbReference type="ARBA" id="ARBA00001933"/>
    </source>
</evidence>
<sequence length="349" mass="37710">MIPRLHDPEHRGFASDNYSGVLPEVLEALAIVNGGHQGAYGADVYTERLGAVVREQFGDRAQVYPVANGTGANVVSLAMLADRWTSVVCARSAHINVDECGAPERLAGLKLEVVDTPDGKLTPELIDSVAYGWGDEHHSEPNIVSVTQSTELGTVYTVEELKAVVDHAHGKGMAVHLDGARIANAAAALDVPLRAFTSDIGVDVVSFGGTKNGLLGAEAVIVLDPDKVKRPLYMRKLSGQLISKMRFVSAQLLALFENDLWLTTARRSNAMAQRLADSVRDVVEITREPQGNAVFAILPPAVTARLQERFAFYVWEDSTGEVRWMCGFDTSESDIDAFAAAVHEEMARG</sequence>
<dbReference type="PANTHER" id="PTHR48097:SF5">
    <property type="entry name" value="LOW SPECIFICITY L-THREONINE ALDOLASE"/>
    <property type="match status" value="1"/>
</dbReference>
<keyword evidence="6" id="KW-1185">Reference proteome</keyword>
<feature type="domain" description="Aromatic amino acid beta-eliminating lyase/threonine aldolase" evidence="4">
    <location>
        <begin position="13"/>
        <end position="296"/>
    </location>
</feature>